<dbReference type="Gene3D" id="3.30.700.10">
    <property type="entry name" value="Glycoprotein, Type 4 Pilin"/>
    <property type="match status" value="1"/>
</dbReference>
<keyword evidence="4 6" id="KW-1133">Transmembrane helix</keyword>
<reference evidence="7" key="1">
    <citation type="journal article" date="2020" name="mSystems">
        <title>Genome- and Community-Level Interaction Insights into Carbon Utilization and Element Cycling Functions of Hydrothermarchaeota in Hydrothermal Sediment.</title>
        <authorList>
            <person name="Zhou Z."/>
            <person name="Liu Y."/>
            <person name="Xu W."/>
            <person name="Pan J."/>
            <person name="Luo Z.H."/>
            <person name="Li M."/>
        </authorList>
    </citation>
    <scope>NUCLEOTIDE SEQUENCE [LARGE SCALE GENOMIC DNA]</scope>
    <source>
        <strain evidence="7">SpSt-418</strain>
    </source>
</reference>
<evidence type="ECO:0000256" key="4">
    <source>
        <dbReference type="ARBA" id="ARBA00022989"/>
    </source>
</evidence>
<dbReference type="PRINTS" id="PR00813">
    <property type="entry name" value="BCTERIALGSPG"/>
</dbReference>
<sequence length="185" mass="19468">MKTEFKAKFLSHLAQKKKNNEGFTLIELLVVIIIIGILAAIALPAFLNQASKAKQSEAKTNIGSLNRGQQAYFLEQGKFTTQVDLLGLGIPTQTTNYKYEIDGAATDATIVTNQAQNLTNAIKAYIGGVKQGQTSETSEATTLSVVCEALKPKGVTGAADGTETVGVGAAATAVPECPTTNYKSL</sequence>
<comment type="caution">
    <text evidence="7">The sequence shown here is derived from an EMBL/GenBank/DDBJ whole genome shotgun (WGS) entry which is preliminary data.</text>
</comment>
<dbReference type="EMBL" id="DSRU01000093">
    <property type="protein sequence ID" value="HFM97601.1"/>
    <property type="molecule type" value="Genomic_DNA"/>
</dbReference>
<evidence type="ECO:0000256" key="3">
    <source>
        <dbReference type="ARBA" id="ARBA00022692"/>
    </source>
</evidence>
<protein>
    <submittedName>
        <fullName evidence="7">Prepilin-type N-terminal cleavage/methylation domain-containing protein</fullName>
    </submittedName>
</protein>
<evidence type="ECO:0000256" key="6">
    <source>
        <dbReference type="SAM" id="Phobius"/>
    </source>
</evidence>
<keyword evidence="3 6" id="KW-0812">Transmembrane</keyword>
<evidence type="ECO:0000256" key="2">
    <source>
        <dbReference type="ARBA" id="ARBA00022481"/>
    </source>
</evidence>
<evidence type="ECO:0000256" key="1">
    <source>
        <dbReference type="ARBA" id="ARBA00004167"/>
    </source>
</evidence>
<dbReference type="PROSITE" id="PS00409">
    <property type="entry name" value="PROKAR_NTER_METHYL"/>
    <property type="match status" value="1"/>
</dbReference>
<feature type="transmembrane region" description="Helical" evidence="6">
    <location>
        <begin position="25"/>
        <end position="47"/>
    </location>
</feature>
<dbReference type="PANTHER" id="PTHR30093">
    <property type="entry name" value="GENERAL SECRETION PATHWAY PROTEIN G"/>
    <property type="match status" value="1"/>
</dbReference>
<dbReference type="PANTHER" id="PTHR30093:SF44">
    <property type="entry name" value="TYPE II SECRETION SYSTEM CORE PROTEIN G"/>
    <property type="match status" value="1"/>
</dbReference>
<keyword evidence="2" id="KW-0488">Methylation</keyword>
<dbReference type="InterPro" id="IPR045584">
    <property type="entry name" value="Pilin-like"/>
</dbReference>
<dbReference type="InterPro" id="IPR031975">
    <property type="entry name" value="Pilin_GH"/>
</dbReference>
<dbReference type="InterPro" id="IPR000983">
    <property type="entry name" value="Bac_GSPG_pilin"/>
</dbReference>
<organism evidence="7">
    <name type="scientific">Oscillatoriales cyanobacterium SpSt-418</name>
    <dbReference type="NCBI Taxonomy" id="2282169"/>
    <lineage>
        <taxon>Bacteria</taxon>
        <taxon>Bacillati</taxon>
        <taxon>Cyanobacteriota</taxon>
        <taxon>Cyanophyceae</taxon>
        <taxon>Oscillatoriophycideae</taxon>
        <taxon>Oscillatoriales</taxon>
    </lineage>
</organism>
<dbReference type="GO" id="GO:0016020">
    <property type="term" value="C:membrane"/>
    <property type="evidence" value="ECO:0007669"/>
    <property type="project" value="UniProtKB-SubCell"/>
</dbReference>
<dbReference type="AlphaFoldDB" id="A0A7C3PNU4"/>
<evidence type="ECO:0000313" key="7">
    <source>
        <dbReference type="EMBL" id="HFM97601.1"/>
    </source>
</evidence>
<comment type="subcellular location">
    <subcellularLocation>
        <location evidence="1">Membrane</location>
        <topology evidence="1">Single-pass membrane protein</topology>
    </subcellularLocation>
</comment>
<dbReference type="NCBIfam" id="TIGR02532">
    <property type="entry name" value="IV_pilin_GFxxxE"/>
    <property type="match status" value="1"/>
</dbReference>
<dbReference type="GO" id="GO:0015627">
    <property type="term" value="C:type II protein secretion system complex"/>
    <property type="evidence" value="ECO:0007669"/>
    <property type="project" value="InterPro"/>
</dbReference>
<dbReference type="Pfam" id="PF07963">
    <property type="entry name" value="N_methyl"/>
    <property type="match status" value="1"/>
</dbReference>
<dbReference type="GO" id="GO:0015628">
    <property type="term" value="P:protein secretion by the type II secretion system"/>
    <property type="evidence" value="ECO:0007669"/>
    <property type="project" value="InterPro"/>
</dbReference>
<evidence type="ECO:0000256" key="5">
    <source>
        <dbReference type="ARBA" id="ARBA00023136"/>
    </source>
</evidence>
<accession>A0A7C3PNU4</accession>
<proteinExistence type="predicted"/>
<gene>
    <name evidence="7" type="ORF">ENR64_07495</name>
</gene>
<dbReference type="Pfam" id="PF16734">
    <property type="entry name" value="Pilin_GH"/>
    <property type="match status" value="1"/>
</dbReference>
<dbReference type="InterPro" id="IPR012902">
    <property type="entry name" value="N_methyl_site"/>
</dbReference>
<keyword evidence="5 6" id="KW-0472">Membrane</keyword>
<name>A0A7C3PNU4_9CYAN</name>
<dbReference type="SUPFAM" id="SSF54523">
    <property type="entry name" value="Pili subunits"/>
    <property type="match status" value="1"/>
</dbReference>